<organism evidence="1 2">
    <name type="scientific">Aquipseudomonas alcaligenes</name>
    <name type="common">Pseudomonas alcaligenes</name>
    <dbReference type="NCBI Taxonomy" id="43263"/>
    <lineage>
        <taxon>Bacteria</taxon>
        <taxon>Pseudomonadati</taxon>
        <taxon>Pseudomonadota</taxon>
        <taxon>Gammaproteobacteria</taxon>
        <taxon>Pseudomonadales</taxon>
        <taxon>Pseudomonadaceae</taxon>
        <taxon>Aquipseudomonas</taxon>
    </lineage>
</organism>
<proteinExistence type="predicted"/>
<evidence type="ECO:0000313" key="2">
    <source>
        <dbReference type="Proteomes" id="UP000185841"/>
    </source>
</evidence>
<sequence>MSDPALSSEELDFIREVFSSQLIGKPLSIPAFKVDGGPLANALLTRLGLHANLSLEAKLDRCHVSFPLQLVEDELHGLQLEMGAPNIFEEGAVRRPWRLELDEPLALRNRQGRVNALRVLELAPASVVLGSTDGRSPPEYFDLWLSLPGADSMPLHGRLIRRVSGTRAAYQLKLQHREHGERIRQFIFEQYRQRHPQLQIAG</sequence>
<dbReference type="RefSeq" id="WP_076427659.1">
    <property type="nucleotide sequence ID" value="NZ_FTMP01000007.1"/>
</dbReference>
<dbReference type="AlphaFoldDB" id="A0A1N6UZP5"/>
<reference evidence="1 2" key="1">
    <citation type="submission" date="2017-01" db="EMBL/GenBank/DDBJ databases">
        <authorList>
            <person name="Mah S.A."/>
            <person name="Swanson W.J."/>
            <person name="Moy G.W."/>
            <person name="Vacquier V.D."/>
        </authorList>
    </citation>
    <scope>NUCLEOTIDE SEQUENCE [LARGE SCALE GENOMIC DNA]</scope>
    <source>
        <strain evidence="1 2">RU36E</strain>
    </source>
</reference>
<dbReference type="EMBL" id="FTMP01000007">
    <property type="protein sequence ID" value="SIQ71044.1"/>
    <property type="molecule type" value="Genomic_DNA"/>
</dbReference>
<protein>
    <submittedName>
        <fullName evidence="1">Uncharacterized protein</fullName>
    </submittedName>
</protein>
<gene>
    <name evidence="1" type="ORF">SAMN05878282_10739</name>
</gene>
<evidence type="ECO:0000313" key="1">
    <source>
        <dbReference type="EMBL" id="SIQ71044.1"/>
    </source>
</evidence>
<accession>A0A1N6UZP5</accession>
<name>A0A1N6UZP5_AQUAC</name>
<dbReference type="Proteomes" id="UP000185841">
    <property type="component" value="Unassembled WGS sequence"/>
</dbReference>